<keyword evidence="11" id="KW-1185">Reference proteome</keyword>
<dbReference type="NCBIfam" id="TIGR00613">
    <property type="entry name" value="reco"/>
    <property type="match status" value="1"/>
</dbReference>
<dbReference type="InterPro" id="IPR003717">
    <property type="entry name" value="RecO"/>
</dbReference>
<evidence type="ECO:0000256" key="3">
    <source>
        <dbReference type="ARBA" id="ARBA00021310"/>
    </source>
</evidence>
<dbReference type="InParanoid" id="A0A395JN05"/>
<dbReference type="EMBL" id="QNRT01000004">
    <property type="protein sequence ID" value="RBP49274.1"/>
    <property type="molecule type" value="Genomic_DNA"/>
</dbReference>
<keyword evidence="4 8" id="KW-0227">DNA damage</keyword>
<dbReference type="Gene3D" id="2.40.50.140">
    <property type="entry name" value="Nucleic acid-binding proteins"/>
    <property type="match status" value="1"/>
</dbReference>
<evidence type="ECO:0000256" key="6">
    <source>
        <dbReference type="ARBA" id="ARBA00023204"/>
    </source>
</evidence>
<name>A0A395JN05_9GAMM</name>
<keyword evidence="6 8" id="KW-0234">DNA repair</keyword>
<dbReference type="OrthoDB" id="9804792at2"/>
<dbReference type="PANTHER" id="PTHR33991">
    <property type="entry name" value="DNA REPAIR PROTEIN RECO"/>
    <property type="match status" value="1"/>
</dbReference>
<evidence type="ECO:0000313" key="10">
    <source>
        <dbReference type="EMBL" id="RBP49274.1"/>
    </source>
</evidence>
<evidence type="ECO:0000313" key="11">
    <source>
        <dbReference type="Proteomes" id="UP000253083"/>
    </source>
</evidence>
<evidence type="ECO:0000256" key="2">
    <source>
        <dbReference type="ARBA" id="ARBA00007452"/>
    </source>
</evidence>
<dbReference type="Gene3D" id="1.20.1440.120">
    <property type="entry name" value="Recombination protein O, C-terminal domain"/>
    <property type="match status" value="1"/>
</dbReference>
<organism evidence="10 11">
    <name type="scientific">Arenicella xantha</name>
    <dbReference type="NCBI Taxonomy" id="644221"/>
    <lineage>
        <taxon>Bacteria</taxon>
        <taxon>Pseudomonadati</taxon>
        <taxon>Pseudomonadota</taxon>
        <taxon>Gammaproteobacteria</taxon>
        <taxon>Arenicellales</taxon>
        <taxon>Arenicellaceae</taxon>
        <taxon>Arenicella</taxon>
    </lineage>
</organism>
<feature type="domain" description="DNA replication/recombination mediator RecO N-terminal" evidence="9">
    <location>
        <begin position="1"/>
        <end position="75"/>
    </location>
</feature>
<evidence type="ECO:0000256" key="7">
    <source>
        <dbReference type="ARBA" id="ARBA00033409"/>
    </source>
</evidence>
<comment type="caution">
    <text evidence="10">The sequence shown here is derived from an EMBL/GenBank/DDBJ whole genome shotgun (WGS) entry which is preliminary data.</text>
</comment>
<dbReference type="HAMAP" id="MF_00201">
    <property type="entry name" value="RecO"/>
    <property type="match status" value="1"/>
</dbReference>
<evidence type="ECO:0000256" key="8">
    <source>
        <dbReference type="HAMAP-Rule" id="MF_00201"/>
    </source>
</evidence>
<dbReference type="GO" id="GO:0043590">
    <property type="term" value="C:bacterial nucleoid"/>
    <property type="evidence" value="ECO:0007669"/>
    <property type="project" value="TreeGrafter"/>
</dbReference>
<dbReference type="Pfam" id="PF11967">
    <property type="entry name" value="RecO_N"/>
    <property type="match status" value="1"/>
</dbReference>
<accession>A0A395JN05</accession>
<dbReference type="SUPFAM" id="SSF50249">
    <property type="entry name" value="Nucleic acid-binding proteins"/>
    <property type="match status" value="1"/>
</dbReference>
<dbReference type="GO" id="GO:0006302">
    <property type="term" value="P:double-strand break repair"/>
    <property type="evidence" value="ECO:0007669"/>
    <property type="project" value="TreeGrafter"/>
</dbReference>
<comment type="function">
    <text evidence="1 8">Involved in DNA repair and RecF pathway recombination.</text>
</comment>
<dbReference type="InterPro" id="IPR042242">
    <property type="entry name" value="RecO_C"/>
</dbReference>
<sequence>MRVHQQKAYILLNRPYSETSWIVEIFSREFGRLALMAKGARRLKSKQKGVLIPFQPTLLSWTGKGEIPTLTSAEIDISEFDLGSQEIRGDGLVCGFYCNELLVNLLHRHDPHAQLYDNYHSTIMQLASPANASNLTVLLRGFERQVMKETGYEIDFLYEADGKTALLDDAHYCFQPGQGFVRLAGQQYNSVLGAIIKSLASDAIFALSSEQQSQGKRLMRDILGQSMGRKQIISRALFYPKPRSS</sequence>
<dbReference type="FunCoup" id="A0A395JN05">
    <property type="interactions" value="55"/>
</dbReference>
<dbReference type="InterPro" id="IPR012340">
    <property type="entry name" value="NA-bd_OB-fold"/>
</dbReference>
<dbReference type="AlphaFoldDB" id="A0A395JN05"/>
<evidence type="ECO:0000256" key="5">
    <source>
        <dbReference type="ARBA" id="ARBA00023172"/>
    </source>
</evidence>
<dbReference type="Proteomes" id="UP000253083">
    <property type="component" value="Unassembled WGS sequence"/>
</dbReference>
<evidence type="ECO:0000256" key="1">
    <source>
        <dbReference type="ARBA" id="ARBA00003065"/>
    </source>
</evidence>
<proteinExistence type="inferred from homology"/>
<keyword evidence="5 8" id="KW-0233">DNA recombination</keyword>
<comment type="similarity">
    <text evidence="2 8">Belongs to the RecO family.</text>
</comment>
<protein>
    <recommendedName>
        <fullName evidence="3 8">DNA repair protein RecO</fullName>
    </recommendedName>
    <alternativeName>
        <fullName evidence="7 8">Recombination protein O</fullName>
    </alternativeName>
</protein>
<dbReference type="PANTHER" id="PTHR33991:SF1">
    <property type="entry name" value="DNA REPAIR PROTEIN RECO"/>
    <property type="match status" value="1"/>
</dbReference>
<evidence type="ECO:0000256" key="4">
    <source>
        <dbReference type="ARBA" id="ARBA00022763"/>
    </source>
</evidence>
<evidence type="ECO:0000259" key="9">
    <source>
        <dbReference type="Pfam" id="PF11967"/>
    </source>
</evidence>
<dbReference type="Pfam" id="PF02565">
    <property type="entry name" value="RecO_C"/>
    <property type="match status" value="1"/>
</dbReference>
<gene>
    <name evidence="8" type="primary">recO</name>
    <name evidence="10" type="ORF">DFR28_104202</name>
</gene>
<dbReference type="GO" id="GO:0006310">
    <property type="term" value="P:DNA recombination"/>
    <property type="evidence" value="ECO:0007669"/>
    <property type="project" value="UniProtKB-UniRule"/>
</dbReference>
<reference evidence="10 11" key="1">
    <citation type="submission" date="2018-06" db="EMBL/GenBank/DDBJ databases">
        <title>Genomic Encyclopedia of Type Strains, Phase IV (KMG-IV): sequencing the most valuable type-strain genomes for metagenomic binning, comparative biology and taxonomic classification.</title>
        <authorList>
            <person name="Goeker M."/>
        </authorList>
    </citation>
    <scope>NUCLEOTIDE SEQUENCE [LARGE SCALE GENOMIC DNA]</scope>
    <source>
        <strain evidence="10 11">DSM 24032</strain>
    </source>
</reference>
<dbReference type="RefSeq" id="WP_113955136.1">
    <property type="nucleotide sequence ID" value="NZ_QNRT01000004.1"/>
</dbReference>
<dbReference type="InterPro" id="IPR022572">
    <property type="entry name" value="DNA_rep/recomb_RecO_N"/>
</dbReference>